<accession>A0AAV0AJZ8</accession>
<feature type="compositionally biased region" description="Polar residues" evidence="1">
    <location>
        <begin position="253"/>
        <end position="263"/>
    </location>
</feature>
<dbReference type="Proteomes" id="UP001153365">
    <property type="component" value="Unassembled WGS sequence"/>
</dbReference>
<comment type="caution">
    <text evidence="2">The sequence shown here is derived from an EMBL/GenBank/DDBJ whole genome shotgun (WGS) entry which is preliminary data.</text>
</comment>
<gene>
    <name evidence="2" type="ORF">PPACK8108_LOCUS3165</name>
</gene>
<proteinExistence type="predicted"/>
<organism evidence="2 3">
    <name type="scientific">Phakopsora pachyrhizi</name>
    <name type="common">Asian soybean rust disease fungus</name>
    <dbReference type="NCBI Taxonomy" id="170000"/>
    <lineage>
        <taxon>Eukaryota</taxon>
        <taxon>Fungi</taxon>
        <taxon>Dikarya</taxon>
        <taxon>Basidiomycota</taxon>
        <taxon>Pucciniomycotina</taxon>
        <taxon>Pucciniomycetes</taxon>
        <taxon>Pucciniales</taxon>
        <taxon>Phakopsoraceae</taxon>
        <taxon>Phakopsora</taxon>
    </lineage>
</organism>
<evidence type="ECO:0000256" key="1">
    <source>
        <dbReference type="SAM" id="MobiDB-lite"/>
    </source>
</evidence>
<protein>
    <submittedName>
        <fullName evidence="2">Uncharacterized protein</fullName>
    </submittedName>
</protein>
<reference evidence="2" key="1">
    <citation type="submission" date="2022-06" db="EMBL/GenBank/DDBJ databases">
        <authorList>
            <consortium name="SYNGENTA / RWTH Aachen University"/>
        </authorList>
    </citation>
    <scope>NUCLEOTIDE SEQUENCE</scope>
</reference>
<dbReference type="AlphaFoldDB" id="A0AAV0AJZ8"/>
<name>A0AAV0AJZ8_PHAPC</name>
<keyword evidence="3" id="KW-1185">Reference proteome</keyword>
<evidence type="ECO:0000313" key="2">
    <source>
        <dbReference type="EMBL" id="CAH7668639.1"/>
    </source>
</evidence>
<dbReference type="EMBL" id="CALTRL010000556">
    <property type="protein sequence ID" value="CAH7668639.1"/>
    <property type="molecule type" value="Genomic_DNA"/>
</dbReference>
<sequence length="263" mass="30220">MGWVIYCTTVRKISSEKSVTDHGSVTEPYQKAKSGPVYEKYNISVASDNQMSSTFSTTEYLENLGENPLDMLMLTLEAQLEIPPEQESFVQELAKRYQMVGAQTFFWTKPPKDLIRVMLHQFFISPDVESYTKGTDSGCIVIGKSLFAMTMKKLNEKPNEWKKKYLPESFGKEDNEARLMVATEVRQILKQERNLFKKKIMKNIIVRDGNPEQQIPRLIELAKLVSDIDMEKMYPPTDQEVEEEISNIENNSYSKSVDNSGDD</sequence>
<feature type="region of interest" description="Disordered" evidence="1">
    <location>
        <begin position="233"/>
        <end position="263"/>
    </location>
</feature>
<evidence type="ECO:0000313" key="3">
    <source>
        <dbReference type="Proteomes" id="UP001153365"/>
    </source>
</evidence>